<dbReference type="EMBL" id="LASV01000355">
    <property type="protein sequence ID" value="KKA19363.1"/>
    <property type="molecule type" value="Genomic_DNA"/>
</dbReference>
<evidence type="ECO:0000256" key="2">
    <source>
        <dbReference type="ARBA" id="ARBA00022723"/>
    </source>
</evidence>
<dbReference type="InterPro" id="IPR050331">
    <property type="entry name" value="Zinc_finger"/>
</dbReference>
<comment type="caution">
    <text evidence="10">The sequence shown here is derived from an EMBL/GenBank/DDBJ whole genome shotgun (WGS) entry which is preliminary data.</text>
</comment>
<dbReference type="RefSeq" id="XP_013325975.1">
    <property type="nucleotide sequence ID" value="XM_013470521.1"/>
</dbReference>
<evidence type="ECO:0000256" key="7">
    <source>
        <dbReference type="PROSITE-ProRule" id="PRU00042"/>
    </source>
</evidence>
<dbReference type="PROSITE" id="PS00028">
    <property type="entry name" value="ZINC_FINGER_C2H2_1"/>
    <property type="match status" value="1"/>
</dbReference>
<dbReference type="Proteomes" id="UP000053958">
    <property type="component" value="Unassembled WGS sequence"/>
</dbReference>
<keyword evidence="5" id="KW-0862">Zinc</keyword>
<dbReference type="InterPro" id="IPR013087">
    <property type="entry name" value="Znf_C2H2_type"/>
</dbReference>
<dbReference type="GeneID" id="25318942"/>
<name>A0A0F4YP06_RASE3</name>
<keyword evidence="3" id="KW-0677">Repeat</keyword>
<evidence type="ECO:0000256" key="8">
    <source>
        <dbReference type="SAM" id="MobiDB-lite"/>
    </source>
</evidence>
<dbReference type="InterPro" id="IPR036236">
    <property type="entry name" value="Znf_C2H2_sf"/>
</dbReference>
<reference evidence="10 11" key="1">
    <citation type="submission" date="2015-04" db="EMBL/GenBank/DDBJ databases">
        <authorList>
            <person name="Heijne W.H."/>
            <person name="Fedorova N.D."/>
            <person name="Nierman W.C."/>
            <person name="Vollebregt A.W."/>
            <person name="Zhao Z."/>
            <person name="Wu L."/>
            <person name="Kumar M."/>
            <person name="Stam H."/>
            <person name="van den Berg M.A."/>
            <person name="Pel H.J."/>
        </authorList>
    </citation>
    <scope>NUCLEOTIDE SEQUENCE [LARGE SCALE GENOMIC DNA]</scope>
    <source>
        <strain evidence="10 11">CBS 393.64</strain>
    </source>
</reference>
<evidence type="ECO:0000256" key="1">
    <source>
        <dbReference type="ARBA" id="ARBA00004123"/>
    </source>
</evidence>
<dbReference type="STRING" id="1408163.A0A0F4YP06"/>
<dbReference type="SUPFAM" id="SSF57667">
    <property type="entry name" value="beta-beta-alpha zinc fingers"/>
    <property type="match status" value="1"/>
</dbReference>
<evidence type="ECO:0000256" key="5">
    <source>
        <dbReference type="ARBA" id="ARBA00022833"/>
    </source>
</evidence>
<gene>
    <name evidence="10" type="ORF">T310_6645</name>
</gene>
<evidence type="ECO:0000256" key="4">
    <source>
        <dbReference type="ARBA" id="ARBA00022771"/>
    </source>
</evidence>
<comment type="subcellular location">
    <subcellularLocation>
        <location evidence="1">Nucleus</location>
    </subcellularLocation>
</comment>
<feature type="domain" description="C2H2-type" evidence="9">
    <location>
        <begin position="258"/>
        <end position="285"/>
    </location>
</feature>
<protein>
    <recommendedName>
        <fullName evidence="9">C2H2-type domain-containing protein</fullName>
    </recommendedName>
</protein>
<keyword evidence="2" id="KW-0479">Metal-binding</keyword>
<evidence type="ECO:0000256" key="6">
    <source>
        <dbReference type="ARBA" id="ARBA00023242"/>
    </source>
</evidence>
<dbReference type="PANTHER" id="PTHR16515">
    <property type="entry name" value="PR DOMAIN ZINC FINGER PROTEIN"/>
    <property type="match status" value="1"/>
</dbReference>
<dbReference type="SMART" id="SM00355">
    <property type="entry name" value="ZnF_C2H2"/>
    <property type="match status" value="2"/>
</dbReference>
<feature type="domain" description="C2H2-type" evidence="9">
    <location>
        <begin position="288"/>
        <end position="318"/>
    </location>
</feature>
<dbReference type="AlphaFoldDB" id="A0A0F4YP06"/>
<dbReference type="GO" id="GO:0008270">
    <property type="term" value="F:zinc ion binding"/>
    <property type="evidence" value="ECO:0007669"/>
    <property type="project" value="UniProtKB-KW"/>
</dbReference>
<feature type="region of interest" description="Disordered" evidence="8">
    <location>
        <begin position="200"/>
        <end position="253"/>
    </location>
</feature>
<proteinExistence type="predicted"/>
<feature type="region of interest" description="Disordered" evidence="8">
    <location>
        <begin position="1"/>
        <end position="21"/>
    </location>
</feature>
<dbReference type="GO" id="GO:0005634">
    <property type="term" value="C:nucleus"/>
    <property type="evidence" value="ECO:0007669"/>
    <property type="project" value="UniProtKB-SubCell"/>
</dbReference>
<feature type="compositionally biased region" description="Basic residues" evidence="8">
    <location>
        <begin position="237"/>
        <end position="248"/>
    </location>
</feature>
<keyword evidence="4 7" id="KW-0863">Zinc-finger</keyword>
<keyword evidence="11" id="KW-1185">Reference proteome</keyword>
<dbReference type="Pfam" id="PF00096">
    <property type="entry name" value="zf-C2H2"/>
    <property type="match status" value="1"/>
</dbReference>
<dbReference type="PROSITE" id="PS50157">
    <property type="entry name" value="ZINC_FINGER_C2H2_2"/>
    <property type="match status" value="2"/>
</dbReference>
<keyword evidence="6" id="KW-0539">Nucleus</keyword>
<dbReference type="Gene3D" id="3.30.160.60">
    <property type="entry name" value="Classic Zinc Finger"/>
    <property type="match status" value="2"/>
</dbReference>
<feature type="compositionally biased region" description="Low complexity" evidence="8">
    <location>
        <begin position="218"/>
        <end position="236"/>
    </location>
</feature>
<sequence>MQGTQQSFLMAPPDGRASPETTAGFNRTISYPFSSQACLDVNVAISHSQQEVGLGIYHGGVELPFRQLRDDRSVPAPLHGWPDHPISTQSFSSPPLSAGYHPVPSYQTYNPCPAGNPSLMGCSGITTNDVVSLLSYSPDVRVQENSIPVYHQVSGEWPVTSQAQTNTPSRVQMRNVSHIPFFSDAHGEEHAQGIPRYSANQAADASGDGRLTELDANSGSSVEGSASPESSPAGTTNRRRSNRLRGPRRSVSPGNVKYRCTVCGNMFTRRSNCREHMKKHDPNHRREHCCNDCGKYFGRKTDLKRHFTSTSVHDGVKRFGCEYCGHRFARQDVLYR</sequence>
<dbReference type="OrthoDB" id="6910977at2759"/>
<dbReference type="PANTHER" id="PTHR16515:SF49">
    <property type="entry name" value="GASTRULA ZINC FINGER PROTEIN XLCGF49.1-LIKE-RELATED"/>
    <property type="match status" value="1"/>
</dbReference>
<evidence type="ECO:0000256" key="3">
    <source>
        <dbReference type="ARBA" id="ARBA00022737"/>
    </source>
</evidence>
<dbReference type="GO" id="GO:0010468">
    <property type="term" value="P:regulation of gene expression"/>
    <property type="evidence" value="ECO:0007669"/>
    <property type="project" value="TreeGrafter"/>
</dbReference>
<evidence type="ECO:0000313" key="11">
    <source>
        <dbReference type="Proteomes" id="UP000053958"/>
    </source>
</evidence>
<organism evidence="10 11">
    <name type="scientific">Rasamsonia emersonii (strain ATCC 16479 / CBS 393.64 / IMI 116815)</name>
    <dbReference type="NCBI Taxonomy" id="1408163"/>
    <lineage>
        <taxon>Eukaryota</taxon>
        <taxon>Fungi</taxon>
        <taxon>Dikarya</taxon>
        <taxon>Ascomycota</taxon>
        <taxon>Pezizomycotina</taxon>
        <taxon>Eurotiomycetes</taxon>
        <taxon>Eurotiomycetidae</taxon>
        <taxon>Eurotiales</taxon>
        <taxon>Trichocomaceae</taxon>
        <taxon>Rasamsonia</taxon>
    </lineage>
</organism>
<evidence type="ECO:0000313" key="10">
    <source>
        <dbReference type="EMBL" id="KKA19363.1"/>
    </source>
</evidence>
<evidence type="ECO:0000259" key="9">
    <source>
        <dbReference type="PROSITE" id="PS50157"/>
    </source>
</evidence>
<accession>A0A0F4YP06</accession>